<organism evidence="2 3">
    <name type="scientific">Rotaria magnacalcarata</name>
    <dbReference type="NCBI Taxonomy" id="392030"/>
    <lineage>
        <taxon>Eukaryota</taxon>
        <taxon>Metazoa</taxon>
        <taxon>Spiralia</taxon>
        <taxon>Gnathifera</taxon>
        <taxon>Rotifera</taxon>
        <taxon>Eurotatoria</taxon>
        <taxon>Bdelloidea</taxon>
        <taxon>Philodinida</taxon>
        <taxon>Philodinidae</taxon>
        <taxon>Rotaria</taxon>
    </lineage>
</organism>
<feature type="compositionally biased region" description="Low complexity" evidence="1">
    <location>
        <begin position="271"/>
        <end position="282"/>
    </location>
</feature>
<feature type="region of interest" description="Disordered" evidence="1">
    <location>
        <begin position="250"/>
        <end position="283"/>
    </location>
</feature>
<comment type="caution">
    <text evidence="2">The sequence shown here is derived from an EMBL/GenBank/DDBJ whole genome shotgun (WGS) entry which is preliminary data.</text>
</comment>
<reference evidence="2" key="1">
    <citation type="submission" date="2021-02" db="EMBL/GenBank/DDBJ databases">
        <authorList>
            <person name="Nowell W R."/>
        </authorList>
    </citation>
    <scope>NUCLEOTIDE SEQUENCE</scope>
</reference>
<feature type="region of interest" description="Disordered" evidence="1">
    <location>
        <begin position="499"/>
        <end position="523"/>
    </location>
</feature>
<dbReference type="AlphaFoldDB" id="A0A815PKW3"/>
<feature type="region of interest" description="Disordered" evidence="1">
    <location>
        <begin position="34"/>
        <end position="103"/>
    </location>
</feature>
<sequence>MARAHISPLIKAQLEKLNSTGIDISSGHRSIYSSSPIIIPKKPPRSNASSSQSSSSYTSIADQMSSSVETSSQLQRESDNVSSHLLPTLSSPYQKLEHSAARDRIAVKNKRKLPANYRLEHSAARDRIAVKNKRKLPANYRLSSLREIDDNQANLFSTEYDDDQDIFPLRIESKAQSQSVINLSDLDKAHDYFRKSSRIRDHSADNIIPSKSTVPSYGSSTQRAISFKRPQDIKQTTFFNRPVFTIKAHEEHEEEENKHESILQDTNANNSSSPQLITSSSSPEHIYDNSSIFTYHKTNITPDITLNEVDSSTNNIVKTREHRTSATNRLRPVTMHITTNNDKQINEFENVFNQIKSQGLHRKVQHKEETVYASVPHQKLSSRPSSMFIEESPTMFSNENEPIASVVSSTNKTIETLQLPNRQKSSGGTSLSPNNKLTTDDHKMAPSWIDIAKQKQSKFSQSGFIEKNHQEEPEHQPISTIVPKKQSTTISSDIPEKVKEISSDDTQSIRKPTYNPSFTRRPSPRMIQSTMHAMERDSIRALKANNPNRINNLIQLFDK</sequence>
<gene>
    <name evidence="2" type="ORF">CJN711_LOCUS24577</name>
</gene>
<feature type="compositionally biased region" description="Basic and acidic residues" evidence="1">
    <location>
        <begin position="250"/>
        <end position="262"/>
    </location>
</feature>
<proteinExistence type="predicted"/>
<evidence type="ECO:0000313" key="2">
    <source>
        <dbReference type="EMBL" id="CAF1451153.1"/>
    </source>
</evidence>
<accession>A0A815PKW3</accession>
<protein>
    <submittedName>
        <fullName evidence="2">Uncharacterized protein</fullName>
    </submittedName>
</protein>
<feature type="compositionally biased region" description="Polar residues" evidence="1">
    <location>
        <begin position="60"/>
        <end position="93"/>
    </location>
</feature>
<feature type="compositionally biased region" description="Polar residues" evidence="1">
    <location>
        <begin position="417"/>
        <end position="437"/>
    </location>
</feature>
<feature type="region of interest" description="Disordered" evidence="1">
    <location>
        <begin position="417"/>
        <end position="441"/>
    </location>
</feature>
<dbReference type="Proteomes" id="UP000663855">
    <property type="component" value="Unassembled WGS sequence"/>
</dbReference>
<feature type="compositionally biased region" description="Polar residues" evidence="1">
    <location>
        <begin position="504"/>
        <end position="523"/>
    </location>
</feature>
<name>A0A815PKW3_9BILA</name>
<evidence type="ECO:0000313" key="3">
    <source>
        <dbReference type="Proteomes" id="UP000663855"/>
    </source>
</evidence>
<evidence type="ECO:0000256" key="1">
    <source>
        <dbReference type="SAM" id="MobiDB-lite"/>
    </source>
</evidence>
<dbReference type="EMBL" id="CAJNOV010011543">
    <property type="protein sequence ID" value="CAF1451153.1"/>
    <property type="molecule type" value="Genomic_DNA"/>
</dbReference>
<feature type="compositionally biased region" description="Low complexity" evidence="1">
    <location>
        <begin position="34"/>
        <end position="59"/>
    </location>
</feature>